<feature type="chain" id="PRO_5041989950" description="Secreted protein" evidence="1">
    <location>
        <begin position="21"/>
        <end position="84"/>
    </location>
</feature>
<reference evidence="2" key="1">
    <citation type="journal article" date="2021" name="Genome Biol. Evol.">
        <title>A High-Quality Reference Genome for a Parasitic Bivalve with Doubly Uniparental Inheritance (Bivalvia: Unionida).</title>
        <authorList>
            <person name="Smith C.H."/>
        </authorList>
    </citation>
    <scope>NUCLEOTIDE SEQUENCE</scope>
    <source>
        <strain evidence="2">CHS0354</strain>
    </source>
</reference>
<feature type="signal peptide" evidence="1">
    <location>
        <begin position="1"/>
        <end position="20"/>
    </location>
</feature>
<sequence length="84" mass="8896">MHPAPGTFAIVAIVATLVDSPTIVVDNAHVLVLDLMEAVAGAELEIVRDISAVMVGVEAITSDVGAIVMDIQDTAEEYRIRLPR</sequence>
<keyword evidence="3" id="KW-1185">Reference proteome</keyword>
<evidence type="ECO:0000313" key="3">
    <source>
        <dbReference type="Proteomes" id="UP001195483"/>
    </source>
</evidence>
<accession>A0AAE0VYL7</accession>
<dbReference type="Proteomes" id="UP001195483">
    <property type="component" value="Unassembled WGS sequence"/>
</dbReference>
<evidence type="ECO:0000313" key="2">
    <source>
        <dbReference type="EMBL" id="KAK3594017.1"/>
    </source>
</evidence>
<dbReference type="AlphaFoldDB" id="A0AAE0VYL7"/>
<reference evidence="2" key="2">
    <citation type="journal article" date="2021" name="Genome Biol. Evol.">
        <title>Developing a high-quality reference genome for a parasitic bivalve with doubly uniparental inheritance (Bivalvia: Unionida).</title>
        <authorList>
            <person name="Smith C.H."/>
        </authorList>
    </citation>
    <scope>NUCLEOTIDE SEQUENCE</scope>
    <source>
        <strain evidence="2">CHS0354</strain>
        <tissue evidence="2">Mantle</tissue>
    </source>
</reference>
<proteinExistence type="predicted"/>
<evidence type="ECO:0008006" key="4">
    <source>
        <dbReference type="Google" id="ProtNLM"/>
    </source>
</evidence>
<evidence type="ECO:0000256" key="1">
    <source>
        <dbReference type="SAM" id="SignalP"/>
    </source>
</evidence>
<name>A0AAE0VYL7_9BIVA</name>
<comment type="caution">
    <text evidence="2">The sequence shown here is derived from an EMBL/GenBank/DDBJ whole genome shotgun (WGS) entry which is preliminary data.</text>
</comment>
<keyword evidence="1" id="KW-0732">Signal</keyword>
<protein>
    <recommendedName>
        <fullName evidence="4">Secreted protein</fullName>
    </recommendedName>
</protein>
<reference evidence="2" key="3">
    <citation type="submission" date="2023-05" db="EMBL/GenBank/DDBJ databases">
        <authorList>
            <person name="Smith C.H."/>
        </authorList>
    </citation>
    <scope>NUCLEOTIDE SEQUENCE</scope>
    <source>
        <strain evidence="2">CHS0354</strain>
        <tissue evidence="2">Mantle</tissue>
    </source>
</reference>
<dbReference type="EMBL" id="JAEAOA010002342">
    <property type="protein sequence ID" value="KAK3594017.1"/>
    <property type="molecule type" value="Genomic_DNA"/>
</dbReference>
<gene>
    <name evidence="2" type="ORF">CHS0354_040764</name>
</gene>
<organism evidence="2 3">
    <name type="scientific">Potamilus streckersoni</name>
    <dbReference type="NCBI Taxonomy" id="2493646"/>
    <lineage>
        <taxon>Eukaryota</taxon>
        <taxon>Metazoa</taxon>
        <taxon>Spiralia</taxon>
        <taxon>Lophotrochozoa</taxon>
        <taxon>Mollusca</taxon>
        <taxon>Bivalvia</taxon>
        <taxon>Autobranchia</taxon>
        <taxon>Heteroconchia</taxon>
        <taxon>Palaeoheterodonta</taxon>
        <taxon>Unionida</taxon>
        <taxon>Unionoidea</taxon>
        <taxon>Unionidae</taxon>
        <taxon>Ambleminae</taxon>
        <taxon>Lampsilini</taxon>
        <taxon>Potamilus</taxon>
    </lineage>
</organism>